<proteinExistence type="predicted"/>
<dbReference type="InParanoid" id="H6CAP2"/>
<dbReference type="STRING" id="858893.H6CAP2"/>
<dbReference type="eggNOG" id="ENOG502RP0J">
    <property type="taxonomic scope" value="Eukaryota"/>
</dbReference>
<dbReference type="Proteomes" id="UP000007304">
    <property type="component" value="Unassembled WGS sequence"/>
</dbReference>
<feature type="region of interest" description="Disordered" evidence="1">
    <location>
        <begin position="1"/>
        <end position="35"/>
    </location>
</feature>
<dbReference type="OrthoDB" id="5426775at2759"/>
<evidence type="ECO:0000313" key="3">
    <source>
        <dbReference type="EMBL" id="EHY60839.1"/>
    </source>
</evidence>
<dbReference type="VEuPathDB" id="FungiDB:HMPREF1120_08783"/>
<accession>H6CAP2</accession>
<sequence length="337" mass="37628">MSCKPPSVPPSSEKSSESTTSASTNSEKSTASVHDTDYRQSLSFRDIFIERENAPQGLTRRAWNIMTRARQDPDLNDATVQKVIDMSRGLQDAAEAIIMHQLAPIIIPAMFRIPDKRLAMNCGQQWLNSVPVPLRSSVLHDPLPLPQPKPDLVFGYSEAAFTRNQLDTIGLLTDDQSGGNYAAPDQKVRFPFLQVEFKSQAYNGTHYVAKNHAAGAGAIALNGQMDLIHRRCASKTWDCDMPRYFSISMDHRTAAINVHWLKAQAGGGQYSFHTEELSIYSLRDPVRIRSLFRVIKNILDYGAQKRLPSLCSLLDEYRQKVIRGRAAANAQKTQPGK</sequence>
<gene>
    <name evidence="3" type="ORF">HMPREF1120_08783</name>
</gene>
<protein>
    <recommendedName>
        <fullName evidence="2">DUF7924 domain-containing protein</fullName>
    </recommendedName>
</protein>
<keyword evidence="4" id="KW-1185">Reference proteome</keyword>
<name>H6CAP2_EXODN</name>
<feature type="domain" description="DUF7924" evidence="2">
    <location>
        <begin position="86"/>
        <end position="314"/>
    </location>
</feature>
<feature type="compositionally biased region" description="Low complexity" evidence="1">
    <location>
        <begin position="1"/>
        <end position="32"/>
    </location>
</feature>
<dbReference type="RefSeq" id="XP_009161300.1">
    <property type="nucleotide sequence ID" value="XM_009163052.1"/>
</dbReference>
<dbReference type="PANTHER" id="PTHR42470:SF2">
    <property type="match status" value="1"/>
</dbReference>
<reference evidence="3" key="1">
    <citation type="submission" date="2011-07" db="EMBL/GenBank/DDBJ databases">
        <title>The Genome Sequence of Exophiala (Wangiella) dermatitidis NIH/UT8656.</title>
        <authorList>
            <consortium name="The Broad Institute Genome Sequencing Platform"/>
            <person name="Cuomo C."/>
            <person name="Wang Z."/>
            <person name="Hunicke-Smith S."/>
            <person name="Szanislo P.J."/>
            <person name="Earl A."/>
            <person name="Young S.K."/>
            <person name="Zeng Q."/>
            <person name="Gargeya S."/>
            <person name="Fitzgerald M."/>
            <person name="Haas B."/>
            <person name="Abouelleil A."/>
            <person name="Alvarado L."/>
            <person name="Arachchi H.M."/>
            <person name="Berlin A."/>
            <person name="Brown A."/>
            <person name="Chapman S.B."/>
            <person name="Chen Z."/>
            <person name="Dunbar C."/>
            <person name="Freedman E."/>
            <person name="Gearin G."/>
            <person name="Gellesch M."/>
            <person name="Goldberg J."/>
            <person name="Griggs A."/>
            <person name="Gujja S."/>
            <person name="Heiman D."/>
            <person name="Howarth C."/>
            <person name="Larson L."/>
            <person name="Lui A."/>
            <person name="MacDonald P.J.P."/>
            <person name="Montmayeur A."/>
            <person name="Murphy C."/>
            <person name="Neiman D."/>
            <person name="Pearson M."/>
            <person name="Priest M."/>
            <person name="Roberts A."/>
            <person name="Saif S."/>
            <person name="Shea T."/>
            <person name="Shenoy N."/>
            <person name="Sisk P."/>
            <person name="Stolte C."/>
            <person name="Sykes S."/>
            <person name="Wortman J."/>
            <person name="Nusbaum C."/>
            <person name="Birren B."/>
        </authorList>
    </citation>
    <scope>NUCLEOTIDE SEQUENCE</scope>
    <source>
        <strain evidence="3">NIH/UT8656</strain>
    </source>
</reference>
<dbReference type="HOGENOM" id="CLU_038282_0_0_1"/>
<dbReference type="PANTHER" id="PTHR42470">
    <property type="entry name" value="VAST DOMAIN-CONTAINING PROTEIN"/>
    <property type="match status" value="1"/>
</dbReference>
<dbReference type="Pfam" id="PF25545">
    <property type="entry name" value="DUF7924"/>
    <property type="match status" value="1"/>
</dbReference>
<dbReference type="EMBL" id="JH226137">
    <property type="protein sequence ID" value="EHY60839.1"/>
    <property type="molecule type" value="Genomic_DNA"/>
</dbReference>
<dbReference type="AlphaFoldDB" id="H6CAP2"/>
<dbReference type="GeneID" id="20313422"/>
<evidence type="ECO:0000313" key="4">
    <source>
        <dbReference type="Proteomes" id="UP000007304"/>
    </source>
</evidence>
<evidence type="ECO:0000259" key="2">
    <source>
        <dbReference type="Pfam" id="PF25545"/>
    </source>
</evidence>
<organism evidence="3 4">
    <name type="scientific">Exophiala dermatitidis (strain ATCC 34100 / CBS 525.76 / NIH/UT8656)</name>
    <name type="common">Black yeast</name>
    <name type="synonym">Wangiella dermatitidis</name>
    <dbReference type="NCBI Taxonomy" id="858893"/>
    <lineage>
        <taxon>Eukaryota</taxon>
        <taxon>Fungi</taxon>
        <taxon>Dikarya</taxon>
        <taxon>Ascomycota</taxon>
        <taxon>Pezizomycotina</taxon>
        <taxon>Eurotiomycetes</taxon>
        <taxon>Chaetothyriomycetidae</taxon>
        <taxon>Chaetothyriales</taxon>
        <taxon>Herpotrichiellaceae</taxon>
        <taxon>Exophiala</taxon>
    </lineage>
</organism>
<dbReference type="OMA" id="AINQCAG"/>
<dbReference type="InterPro" id="IPR057684">
    <property type="entry name" value="DUF7924"/>
</dbReference>
<evidence type="ECO:0000256" key="1">
    <source>
        <dbReference type="SAM" id="MobiDB-lite"/>
    </source>
</evidence>